<dbReference type="InterPro" id="IPR025667">
    <property type="entry name" value="SprB_repeat"/>
</dbReference>
<sequence>MLACLTLQVLPGPAQVLQPFLPRVAPNGPSTSIYNINGDFTIIGNTNLTLEDYSLNFQNNYPMVYIDEDNDPQTFNSSASTLVFSNENGADPSCSRVLFAGLYWTGRSSEEMEFQVTKSGITQTLDKREVKIKAPGQADYTRIRAQNDQIWFPESYREQDGLYVGYADVTDLVQAAGAGEYWLADVALLEGTGGSIGFYGGWGMVVVYENAAMQARDVVVFDGFAYVESYLNQNNILDLQGFSAVASGPVSVKLGVMAAEGERGGTGDFFEIERGVNSGEFIRLEHELNDTFNFFNSSIYTGGNPRNPELINNTGMDLAVFELPNEGNGIIGNGQTRTRFNYASVIDTYAIFNITFSISARRTQLEAIQQFSGSNPQLDEVYQVESSEPLDFRVEIRNKGQESVTEGKLEIPIPQNVVFDEVAATWLAASGNPAEPVYDASLGPGGTLVWEMGEVAVPEDPDALLGYLEYRLLAPDNCSGPAGFQCAASFNLSGEVTGKNATTEVPFANPVIQGYGSDQTCVFTPLTEPLRFEATGESGSCEDSEDPLAIQLCNVSGDEIPVSEVVGYFPAATRFYDSYPVEAGSVEYSAENPFPKLEEAQPYVAVLDGEGDCFRPFTLSHQTMEALSTVTSSYNGAQLSCFGAADGAVVALVEGGVPPYTYQWDDPGNSTTRSVENLPAGTYTVIVTDSQDCRATGSVTLENPAALEITLDEQLSNLNPGCDPGDAASVAFEVSGGSLPVSADLIRLNDDGTEETVQTLDFGMNRNRSFDGLLSGDYLIRVSDTNACQQETAFQVTGAEPIVYTHVITPVQRCEDLESASIEILPEGDPDALSYEWSTGATTARLSDIGPGSYSVIISNESGCSQEEVFAIEAPEPPVFTIASSTEVLCGEPGLKTTFLVISEQNETGLTITWSGGEITDNGFTMSSSQPGTYTVTLTDEKGCASTEEVAVLPYALDATFTYSGPGVSTDVFIGETVSFEPQFNGNVVSFRWDFGDGNQATEMSPTHAYRQQGTYLVRLELLDGNGCTAEYTREVTILAFEVRMPDAFTPDAADGSNSHYFPVFTKVDGLEFWVFNKWGEVIFYTNDAQSAGWNGDYQGDAAPAGSYVYRVNYTAPNGGTETQSGSFLLLR</sequence>
<organism evidence="2 3">
    <name type="scientific">Cyclobacterium xiamenense</name>
    <dbReference type="NCBI Taxonomy" id="1297121"/>
    <lineage>
        <taxon>Bacteria</taxon>
        <taxon>Pseudomonadati</taxon>
        <taxon>Bacteroidota</taxon>
        <taxon>Cytophagia</taxon>
        <taxon>Cytophagales</taxon>
        <taxon>Cyclobacteriaceae</taxon>
        <taxon>Cyclobacterium</taxon>
    </lineage>
</organism>
<dbReference type="PROSITE" id="PS50093">
    <property type="entry name" value="PKD"/>
    <property type="match status" value="1"/>
</dbReference>
<dbReference type="SUPFAM" id="SSF49299">
    <property type="entry name" value="PKD domain"/>
    <property type="match status" value="2"/>
</dbReference>
<dbReference type="AlphaFoldDB" id="A0A1H6VRA5"/>
<dbReference type="STRING" id="1416801.SAMN05192553_102242"/>
<dbReference type="Pfam" id="PF13573">
    <property type="entry name" value="SprB"/>
    <property type="match status" value="1"/>
</dbReference>
<dbReference type="EMBL" id="FNZH01000002">
    <property type="protein sequence ID" value="SEJ07171.1"/>
    <property type="molecule type" value="Genomic_DNA"/>
</dbReference>
<evidence type="ECO:0000313" key="3">
    <source>
        <dbReference type="Proteomes" id="UP000199403"/>
    </source>
</evidence>
<dbReference type="InterPro" id="IPR013783">
    <property type="entry name" value="Ig-like_fold"/>
</dbReference>
<feature type="domain" description="PKD" evidence="1">
    <location>
        <begin position="975"/>
        <end position="1038"/>
    </location>
</feature>
<dbReference type="Gene3D" id="2.60.40.740">
    <property type="match status" value="1"/>
</dbReference>
<dbReference type="InterPro" id="IPR022409">
    <property type="entry name" value="PKD/Chitinase_dom"/>
</dbReference>
<evidence type="ECO:0000313" key="2">
    <source>
        <dbReference type="EMBL" id="SEJ07171.1"/>
    </source>
</evidence>
<dbReference type="SMART" id="SM00089">
    <property type="entry name" value="PKD"/>
    <property type="match status" value="1"/>
</dbReference>
<reference evidence="3" key="1">
    <citation type="submission" date="2016-10" db="EMBL/GenBank/DDBJ databases">
        <authorList>
            <person name="Varghese N."/>
            <person name="Submissions S."/>
        </authorList>
    </citation>
    <scope>NUCLEOTIDE SEQUENCE [LARGE SCALE GENOMIC DNA]</scope>
    <source>
        <strain evidence="3">IBRC-M 10761</strain>
    </source>
</reference>
<protein>
    <submittedName>
        <fullName evidence="2">Gliding motility-associated C-terminal domain-containing protein</fullName>
    </submittedName>
</protein>
<dbReference type="CDD" id="cd00146">
    <property type="entry name" value="PKD"/>
    <property type="match status" value="1"/>
</dbReference>
<accession>A0A1H6VRA5</accession>
<proteinExistence type="predicted"/>
<gene>
    <name evidence="2" type="ORF">SAMN05192553_102242</name>
</gene>
<evidence type="ECO:0000259" key="1">
    <source>
        <dbReference type="PROSITE" id="PS50093"/>
    </source>
</evidence>
<dbReference type="InterPro" id="IPR000601">
    <property type="entry name" value="PKD_dom"/>
</dbReference>
<name>A0A1H6VRA5_9BACT</name>
<dbReference type="Proteomes" id="UP000199403">
    <property type="component" value="Unassembled WGS sequence"/>
</dbReference>
<dbReference type="Pfam" id="PF18911">
    <property type="entry name" value="PKD_4"/>
    <property type="match status" value="1"/>
</dbReference>
<dbReference type="InterPro" id="IPR035986">
    <property type="entry name" value="PKD_dom_sf"/>
</dbReference>
<dbReference type="Gene3D" id="2.60.40.10">
    <property type="entry name" value="Immunoglobulins"/>
    <property type="match status" value="2"/>
</dbReference>
<dbReference type="Pfam" id="PF13585">
    <property type="entry name" value="CHU_C"/>
    <property type="match status" value="1"/>
</dbReference>
<keyword evidence="3" id="KW-1185">Reference proteome</keyword>